<dbReference type="EMBL" id="CP034159">
    <property type="protein sequence ID" value="AZI34219.1"/>
    <property type="molecule type" value="Genomic_DNA"/>
</dbReference>
<dbReference type="Pfam" id="PF19580">
    <property type="entry name" value="Exo_endo_phos_3"/>
    <property type="match status" value="1"/>
</dbReference>
<dbReference type="PANTHER" id="PTHR42834:SF1">
    <property type="entry name" value="ENDONUCLEASE_EXONUCLEASE_PHOSPHATASE FAMILY PROTEIN (AFU_ORTHOLOGUE AFUA_3G09210)"/>
    <property type="match status" value="1"/>
</dbReference>
<dbReference type="RefSeq" id="WP_125025855.1">
    <property type="nucleotide sequence ID" value="NZ_CP034159.1"/>
</dbReference>
<keyword evidence="2" id="KW-0378">Hydrolase</keyword>
<dbReference type="SUPFAM" id="SSF56219">
    <property type="entry name" value="DNase I-like"/>
    <property type="match status" value="1"/>
</dbReference>
<dbReference type="GO" id="GO:0004527">
    <property type="term" value="F:exonuclease activity"/>
    <property type="evidence" value="ECO:0007669"/>
    <property type="project" value="UniProtKB-KW"/>
</dbReference>
<dbReference type="GO" id="GO:0004519">
    <property type="term" value="F:endonuclease activity"/>
    <property type="evidence" value="ECO:0007669"/>
    <property type="project" value="UniProtKB-KW"/>
</dbReference>
<dbReference type="InterPro" id="IPR036691">
    <property type="entry name" value="Endo/exonu/phosph_ase_sf"/>
</dbReference>
<keyword evidence="2" id="KW-0255">Endonuclease</keyword>
<feature type="domain" description="Endonuclease/exonuclease/phosphatase" evidence="1">
    <location>
        <begin position="10"/>
        <end position="316"/>
    </location>
</feature>
<keyword evidence="2" id="KW-0269">Exonuclease</keyword>
<accession>A0A3G8XMA8</accession>
<protein>
    <submittedName>
        <fullName evidence="2">Endonuclease/exonuclease/phosphatase family protein</fullName>
    </submittedName>
</protein>
<dbReference type="Proteomes" id="UP000270185">
    <property type="component" value="Chromosome"/>
</dbReference>
<dbReference type="InterPro" id="IPR005135">
    <property type="entry name" value="Endo/exonuclease/phosphatase"/>
</dbReference>
<evidence type="ECO:0000313" key="3">
    <source>
        <dbReference type="Proteomes" id="UP000270185"/>
    </source>
</evidence>
<name>A0A3G8XMA8_9FLAO</name>
<evidence type="ECO:0000259" key="1">
    <source>
        <dbReference type="Pfam" id="PF19580"/>
    </source>
</evidence>
<evidence type="ECO:0000313" key="2">
    <source>
        <dbReference type="EMBL" id="AZI34219.1"/>
    </source>
</evidence>
<dbReference type="PANTHER" id="PTHR42834">
    <property type="entry name" value="ENDONUCLEASE/EXONUCLEASE/PHOSPHATASE FAMILY PROTEIN (AFU_ORTHOLOGUE AFUA_3G09210)"/>
    <property type="match status" value="1"/>
</dbReference>
<dbReference type="KEGG" id="ccas:EIB73_13990"/>
<dbReference type="OrthoDB" id="9802724at2"/>
<keyword evidence="2" id="KW-0540">Nuclease</keyword>
<keyword evidence="3" id="KW-1185">Reference proteome</keyword>
<gene>
    <name evidence="2" type="ORF">EIB73_13990</name>
</gene>
<organism evidence="2 3">
    <name type="scientific">Kaistella carnis</name>
    <dbReference type="NCBI Taxonomy" id="1241979"/>
    <lineage>
        <taxon>Bacteria</taxon>
        <taxon>Pseudomonadati</taxon>
        <taxon>Bacteroidota</taxon>
        <taxon>Flavobacteriia</taxon>
        <taxon>Flavobacteriales</taxon>
        <taxon>Weeksellaceae</taxon>
        <taxon>Chryseobacterium group</taxon>
        <taxon>Kaistella</taxon>
    </lineage>
</organism>
<dbReference type="AlphaFoldDB" id="A0A3G8XMA8"/>
<proteinExistence type="predicted"/>
<sequence>MSNKINEEFISFYNVENLFTPDPPPVHKLDPTASGLNNWDERKYQNKLFKIAHVFQLMQESEGKLPLFIGVSEIQGDKPLQDLLALEPFSNDFGIVHYESMDERGVDVALIYDKTKIEILSSEPISYFFTVEKQDYDYYDTTRDVLYCKVKYENAVIHVFVLHLPSKREKDVNKPKRDYILADLNTKVKNLIVSEKESVIILGDFNENPDEENLSNFLYDDEHNKILMNPFLDLYKSGYFSTYHYKSGLLFDQMILSTNFLQQNFPLAFKESKVFNHEKLRSWDKKFSDRPFRTFAGTRYLGGYSDHFPILTVFEKTPKH</sequence>
<dbReference type="Gene3D" id="3.60.10.10">
    <property type="entry name" value="Endonuclease/exonuclease/phosphatase"/>
    <property type="match status" value="1"/>
</dbReference>
<reference evidence="3" key="1">
    <citation type="submission" date="2018-11" db="EMBL/GenBank/DDBJ databases">
        <title>Proposal to divide the Flavobacteriaceae and reorganize its genera based on Amino Acid Identity values calculated from whole genome sequences.</title>
        <authorList>
            <person name="Nicholson A.C."/>
            <person name="Gulvik C.A."/>
            <person name="Whitney A.M."/>
            <person name="Humrighouse B.W."/>
            <person name="Bell M."/>
            <person name="Holmes B."/>
            <person name="Steigerwalt A.G."/>
            <person name="Villarma A."/>
            <person name="Sheth M."/>
            <person name="Batra D."/>
            <person name="Pryor J."/>
            <person name="Bernardet J.-F."/>
            <person name="Hugo C."/>
            <person name="Kampfer P."/>
            <person name="Newman J.D."/>
            <person name="McQuiston J.R."/>
        </authorList>
    </citation>
    <scope>NUCLEOTIDE SEQUENCE [LARGE SCALE GENOMIC DNA]</scope>
    <source>
        <strain evidence="3">G0081</strain>
    </source>
</reference>